<dbReference type="CDD" id="cd18186">
    <property type="entry name" value="BTB_POZ_ZBTB_KLHL-like"/>
    <property type="match status" value="1"/>
</dbReference>
<name>A0A8H5CE38_9AGAR</name>
<comment type="caution">
    <text evidence="2">The sequence shown here is derived from an EMBL/GenBank/DDBJ whole genome shotgun (WGS) entry which is preliminary data.</text>
</comment>
<dbReference type="OrthoDB" id="3199068at2759"/>
<feature type="domain" description="BTB" evidence="1">
    <location>
        <begin position="21"/>
        <end position="93"/>
    </location>
</feature>
<sequence>MASPTSTERKVQHTPEDYRWSLVTFKVQDKLYRVPRHGFTRYSDLFESMFTLPQGDSSEGQSEQNPIVLPSCSTIDFENLLGIMYPTAPRISPVEVSEEEWVSVLKLATLWGMDKMLDVAVNELSGTGVSSIKKVCLGRKYRCPALLLLGYTEIINSWGNSAGSEYLDELGLELSWETTARLSNLVVKHTFSRGPLGVCGSASCACRGEYQPGYRLPSNLSETSTSILACGMCNQSLAIALVSLSDPETLARNSKLENAIKETFKGEFSIM</sequence>
<dbReference type="EMBL" id="JAACJK010000007">
    <property type="protein sequence ID" value="KAF5339564.1"/>
    <property type="molecule type" value="Genomic_DNA"/>
</dbReference>
<protein>
    <recommendedName>
        <fullName evidence="1">BTB domain-containing protein</fullName>
    </recommendedName>
</protein>
<dbReference type="SUPFAM" id="SSF54695">
    <property type="entry name" value="POZ domain"/>
    <property type="match status" value="1"/>
</dbReference>
<dbReference type="Proteomes" id="UP000541558">
    <property type="component" value="Unassembled WGS sequence"/>
</dbReference>
<dbReference type="Pfam" id="PF00651">
    <property type="entry name" value="BTB"/>
    <property type="match status" value="1"/>
</dbReference>
<accession>A0A8H5CE38</accession>
<keyword evidence="3" id="KW-1185">Reference proteome</keyword>
<evidence type="ECO:0000313" key="2">
    <source>
        <dbReference type="EMBL" id="KAF5339564.1"/>
    </source>
</evidence>
<dbReference type="InterPro" id="IPR000210">
    <property type="entry name" value="BTB/POZ_dom"/>
</dbReference>
<evidence type="ECO:0000259" key="1">
    <source>
        <dbReference type="PROSITE" id="PS50097"/>
    </source>
</evidence>
<dbReference type="Gene3D" id="3.30.710.10">
    <property type="entry name" value="Potassium Channel Kv1.1, Chain A"/>
    <property type="match status" value="1"/>
</dbReference>
<organism evidence="2 3">
    <name type="scientific">Ephemerocybe angulata</name>
    <dbReference type="NCBI Taxonomy" id="980116"/>
    <lineage>
        <taxon>Eukaryota</taxon>
        <taxon>Fungi</taxon>
        <taxon>Dikarya</taxon>
        <taxon>Basidiomycota</taxon>
        <taxon>Agaricomycotina</taxon>
        <taxon>Agaricomycetes</taxon>
        <taxon>Agaricomycetidae</taxon>
        <taxon>Agaricales</taxon>
        <taxon>Agaricineae</taxon>
        <taxon>Psathyrellaceae</taxon>
        <taxon>Ephemerocybe</taxon>
    </lineage>
</organism>
<dbReference type="PROSITE" id="PS50097">
    <property type="entry name" value="BTB"/>
    <property type="match status" value="1"/>
</dbReference>
<proteinExistence type="predicted"/>
<dbReference type="InterPro" id="IPR011333">
    <property type="entry name" value="SKP1/BTB/POZ_sf"/>
</dbReference>
<evidence type="ECO:0000313" key="3">
    <source>
        <dbReference type="Proteomes" id="UP000541558"/>
    </source>
</evidence>
<reference evidence="2 3" key="1">
    <citation type="journal article" date="2020" name="ISME J.">
        <title>Uncovering the hidden diversity of litter-decomposition mechanisms in mushroom-forming fungi.</title>
        <authorList>
            <person name="Floudas D."/>
            <person name="Bentzer J."/>
            <person name="Ahren D."/>
            <person name="Johansson T."/>
            <person name="Persson P."/>
            <person name="Tunlid A."/>
        </authorList>
    </citation>
    <scope>NUCLEOTIDE SEQUENCE [LARGE SCALE GENOMIC DNA]</scope>
    <source>
        <strain evidence="2 3">CBS 175.51</strain>
    </source>
</reference>
<dbReference type="AlphaFoldDB" id="A0A8H5CE38"/>
<gene>
    <name evidence="2" type="ORF">D9611_011487</name>
</gene>